<reference evidence="1 2" key="1">
    <citation type="journal article" date="2024" name="BMC Genomics">
        <title>De novo assembly and annotation of Popillia japonica's genome with initial clues to its potential as an invasive pest.</title>
        <authorList>
            <person name="Cucini C."/>
            <person name="Boschi S."/>
            <person name="Funari R."/>
            <person name="Cardaioli E."/>
            <person name="Iannotti N."/>
            <person name="Marturano G."/>
            <person name="Paoli F."/>
            <person name="Bruttini M."/>
            <person name="Carapelli A."/>
            <person name="Frati F."/>
            <person name="Nardi F."/>
        </authorList>
    </citation>
    <scope>NUCLEOTIDE SEQUENCE [LARGE SCALE GENOMIC DNA]</scope>
    <source>
        <strain evidence="1">DMR45628</strain>
    </source>
</reference>
<name>A0AAW1IFP0_POPJA</name>
<gene>
    <name evidence="1" type="ORF">QE152_g35680</name>
</gene>
<sequence>MEHTEDHKIEIRLENENDTVEVNDLEDEDDEVNDQVPDSIKSYHEARMQISSLKRFAGDDFRYVQYFKIKRKMRKETKATSITRHATTRQYISLCAAFQSSESTSPTAQYTHNGTTDATLTPISSATVCTSCAVCAPWLT</sequence>
<dbReference type="Proteomes" id="UP001458880">
    <property type="component" value="Unassembled WGS sequence"/>
</dbReference>
<dbReference type="EMBL" id="JASPKY010000598">
    <property type="protein sequence ID" value="KAK9688256.1"/>
    <property type="molecule type" value="Genomic_DNA"/>
</dbReference>
<evidence type="ECO:0000313" key="1">
    <source>
        <dbReference type="EMBL" id="KAK9688256.1"/>
    </source>
</evidence>
<accession>A0AAW1IFP0</accession>
<proteinExistence type="predicted"/>
<dbReference type="AlphaFoldDB" id="A0AAW1IFP0"/>
<organism evidence="1 2">
    <name type="scientific">Popillia japonica</name>
    <name type="common">Japanese beetle</name>
    <dbReference type="NCBI Taxonomy" id="7064"/>
    <lineage>
        <taxon>Eukaryota</taxon>
        <taxon>Metazoa</taxon>
        <taxon>Ecdysozoa</taxon>
        <taxon>Arthropoda</taxon>
        <taxon>Hexapoda</taxon>
        <taxon>Insecta</taxon>
        <taxon>Pterygota</taxon>
        <taxon>Neoptera</taxon>
        <taxon>Endopterygota</taxon>
        <taxon>Coleoptera</taxon>
        <taxon>Polyphaga</taxon>
        <taxon>Scarabaeiformia</taxon>
        <taxon>Scarabaeidae</taxon>
        <taxon>Rutelinae</taxon>
        <taxon>Popillia</taxon>
    </lineage>
</organism>
<keyword evidence="2" id="KW-1185">Reference proteome</keyword>
<comment type="caution">
    <text evidence="1">The sequence shown here is derived from an EMBL/GenBank/DDBJ whole genome shotgun (WGS) entry which is preliminary data.</text>
</comment>
<evidence type="ECO:0000313" key="2">
    <source>
        <dbReference type="Proteomes" id="UP001458880"/>
    </source>
</evidence>
<protein>
    <submittedName>
        <fullName evidence="1">Uncharacterized protein</fullName>
    </submittedName>
</protein>